<dbReference type="Proteomes" id="UP001054902">
    <property type="component" value="Unassembled WGS sequence"/>
</dbReference>
<protein>
    <submittedName>
        <fullName evidence="2">Uncharacterized protein</fullName>
    </submittedName>
</protein>
<keyword evidence="1" id="KW-0472">Membrane</keyword>
<evidence type="ECO:0000313" key="2">
    <source>
        <dbReference type="EMBL" id="GFH45261.1"/>
    </source>
</evidence>
<dbReference type="AlphaFoldDB" id="A0AAD3CI37"/>
<proteinExistence type="predicted"/>
<keyword evidence="1" id="KW-1133">Transmembrane helix</keyword>
<evidence type="ECO:0000313" key="3">
    <source>
        <dbReference type="Proteomes" id="UP001054902"/>
    </source>
</evidence>
<comment type="caution">
    <text evidence="2">The sequence shown here is derived from an EMBL/GenBank/DDBJ whole genome shotgun (WGS) entry which is preliminary data.</text>
</comment>
<keyword evidence="1" id="KW-0812">Transmembrane</keyword>
<organism evidence="2 3">
    <name type="scientific">Chaetoceros tenuissimus</name>
    <dbReference type="NCBI Taxonomy" id="426638"/>
    <lineage>
        <taxon>Eukaryota</taxon>
        <taxon>Sar</taxon>
        <taxon>Stramenopiles</taxon>
        <taxon>Ochrophyta</taxon>
        <taxon>Bacillariophyta</taxon>
        <taxon>Coscinodiscophyceae</taxon>
        <taxon>Chaetocerotophycidae</taxon>
        <taxon>Chaetocerotales</taxon>
        <taxon>Chaetocerotaceae</taxon>
        <taxon>Chaetoceros</taxon>
    </lineage>
</organism>
<accession>A0AAD3CI37</accession>
<sequence>MTYPNSYFDEFTGVTCGEVERFLSFHPTSTEICDYIQYRGVVNCGCFSKPVENISCRLCKNENETILNRFQKVTLANEKESTCGALEFILAMDIDNEFDAETCDVFQSHFEDICLCGTEFNETNVPYDISSSPTLAPSIIQSMVPSQSMTNDHTKMVPSRRPSFSVAPSSYFKPNLSHEKPSITSSTSPTSILERDPNCTALQGGVIPSAYHFASRLEMDIRLNIFLTKDNDISEDDLFIILRNIERDFTRYFSLVFSGCKKIRRKLSSSSQWTKRILFFQLENATHMHDFNCAKTNLVLDMNEKAHCRPIKATGVVYFWVSEVFDDIEEEIQKLVQSTIEELFPSLVDSIPSLTAGELVTKFSLTLNSSEKNMRGRNIVIGIGIASVTIALISAVVVLRRTKEDSTSVTTKIIPESHLRSDDSISNDTFPSNERIEVGCLPDGNCEIITKTFCLESQPSPYEYQEVFEANRVSEYVLKDLFGHRCEMKSVADTIDL</sequence>
<reference evidence="2 3" key="1">
    <citation type="journal article" date="2021" name="Sci. Rep.">
        <title>The genome of the diatom Chaetoceros tenuissimus carries an ancient integrated fragment of an extant virus.</title>
        <authorList>
            <person name="Hongo Y."/>
            <person name="Kimura K."/>
            <person name="Takaki Y."/>
            <person name="Yoshida Y."/>
            <person name="Baba S."/>
            <person name="Kobayashi G."/>
            <person name="Nagasaki K."/>
            <person name="Hano T."/>
            <person name="Tomaru Y."/>
        </authorList>
    </citation>
    <scope>NUCLEOTIDE SEQUENCE [LARGE SCALE GENOMIC DNA]</scope>
    <source>
        <strain evidence="2 3">NIES-3715</strain>
    </source>
</reference>
<name>A0AAD3CI37_9STRA</name>
<evidence type="ECO:0000256" key="1">
    <source>
        <dbReference type="SAM" id="Phobius"/>
    </source>
</evidence>
<gene>
    <name evidence="2" type="ORF">CTEN210_01735</name>
</gene>
<keyword evidence="3" id="KW-1185">Reference proteome</keyword>
<feature type="transmembrane region" description="Helical" evidence="1">
    <location>
        <begin position="379"/>
        <end position="399"/>
    </location>
</feature>
<dbReference type="EMBL" id="BLLK01000020">
    <property type="protein sequence ID" value="GFH45261.1"/>
    <property type="molecule type" value="Genomic_DNA"/>
</dbReference>